<keyword evidence="1" id="KW-1133">Transmembrane helix</keyword>
<dbReference type="AlphaFoldDB" id="A0AAE0GFP7"/>
<dbReference type="InterPro" id="IPR046342">
    <property type="entry name" value="CBS_dom_sf"/>
</dbReference>
<protein>
    <recommendedName>
        <fullName evidence="4">CBS domain-containing protein</fullName>
    </recommendedName>
</protein>
<accession>A0AAE0GFP7</accession>
<dbReference type="PANTHER" id="PTHR12064">
    <property type="entry name" value="METAL TRANSPORTER CNNM"/>
    <property type="match status" value="1"/>
</dbReference>
<gene>
    <name evidence="2" type="ORF">CYMTET_14620</name>
</gene>
<evidence type="ECO:0000313" key="3">
    <source>
        <dbReference type="Proteomes" id="UP001190700"/>
    </source>
</evidence>
<dbReference type="GO" id="GO:0010960">
    <property type="term" value="P:magnesium ion homeostasis"/>
    <property type="evidence" value="ECO:0007669"/>
    <property type="project" value="InterPro"/>
</dbReference>
<evidence type="ECO:0000313" key="2">
    <source>
        <dbReference type="EMBL" id="KAK3277364.1"/>
    </source>
</evidence>
<keyword evidence="1" id="KW-0472">Membrane</keyword>
<keyword evidence="3" id="KW-1185">Reference proteome</keyword>
<evidence type="ECO:0008006" key="4">
    <source>
        <dbReference type="Google" id="ProtNLM"/>
    </source>
</evidence>
<organism evidence="2 3">
    <name type="scientific">Cymbomonas tetramitiformis</name>
    <dbReference type="NCBI Taxonomy" id="36881"/>
    <lineage>
        <taxon>Eukaryota</taxon>
        <taxon>Viridiplantae</taxon>
        <taxon>Chlorophyta</taxon>
        <taxon>Pyramimonadophyceae</taxon>
        <taxon>Pyramimonadales</taxon>
        <taxon>Pyramimonadaceae</taxon>
        <taxon>Cymbomonas</taxon>
    </lineage>
</organism>
<keyword evidence="1" id="KW-0812">Transmembrane</keyword>
<dbReference type="Proteomes" id="UP001190700">
    <property type="component" value="Unassembled WGS sequence"/>
</dbReference>
<feature type="non-terminal residue" evidence="2">
    <location>
        <position position="1"/>
    </location>
</feature>
<dbReference type="SUPFAM" id="SSF54631">
    <property type="entry name" value="CBS-domain pair"/>
    <property type="match status" value="1"/>
</dbReference>
<reference evidence="2 3" key="1">
    <citation type="journal article" date="2015" name="Genome Biol. Evol.">
        <title>Comparative Genomics of a Bacterivorous Green Alga Reveals Evolutionary Causalities and Consequences of Phago-Mixotrophic Mode of Nutrition.</title>
        <authorList>
            <person name="Burns J.A."/>
            <person name="Paasch A."/>
            <person name="Narechania A."/>
            <person name="Kim E."/>
        </authorList>
    </citation>
    <scope>NUCLEOTIDE SEQUENCE [LARGE SCALE GENOMIC DNA]</scope>
    <source>
        <strain evidence="2 3">PLY_AMNH</strain>
    </source>
</reference>
<sequence>ALEYKDKHVHDVMTSLDMIYMVELMIYISLLFEIHKSGFTRIPVYEGDRQNVVGILFAKDLILIDPDDDP</sequence>
<comment type="caution">
    <text evidence="2">The sequence shown here is derived from an EMBL/GenBank/DDBJ whole genome shotgun (WGS) entry which is preliminary data.</text>
</comment>
<proteinExistence type="predicted"/>
<dbReference type="PANTHER" id="PTHR12064:SF94">
    <property type="entry name" value="UNEXTENDED PROTEIN"/>
    <property type="match status" value="1"/>
</dbReference>
<dbReference type="EMBL" id="LGRX02006135">
    <property type="protein sequence ID" value="KAK3277364.1"/>
    <property type="molecule type" value="Genomic_DNA"/>
</dbReference>
<dbReference type="Gene3D" id="3.10.580.10">
    <property type="entry name" value="CBS-domain"/>
    <property type="match status" value="1"/>
</dbReference>
<dbReference type="InterPro" id="IPR045095">
    <property type="entry name" value="ACDP"/>
</dbReference>
<feature type="transmembrane region" description="Helical" evidence="1">
    <location>
        <begin position="12"/>
        <end position="32"/>
    </location>
</feature>
<evidence type="ECO:0000256" key="1">
    <source>
        <dbReference type="SAM" id="Phobius"/>
    </source>
</evidence>
<name>A0AAE0GFP7_9CHLO</name>